<evidence type="ECO:0000313" key="3">
    <source>
        <dbReference type="Proteomes" id="UP000005408"/>
    </source>
</evidence>
<name>A0A8W8KLW7_MAGGI</name>
<dbReference type="Proteomes" id="UP000005408">
    <property type="component" value="Unassembled WGS sequence"/>
</dbReference>
<feature type="chain" id="PRO_5036477780" evidence="1">
    <location>
        <begin position="24"/>
        <end position="102"/>
    </location>
</feature>
<sequence>MTRPPLFILVAVVTSHFPRLSGALGFPKCNSNHLRINQIAVLVPDSGKYYQKLKCLHIRPNLFVTNEVKNLQPKDGNAEYCGCDCTRYLENGAEENIEAIMS</sequence>
<keyword evidence="1" id="KW-0732">Signal</keyword>
<evidence type="ECO:0000256" key="1">
    <source>
        <dbReference type="SAM" id="SignalP"/>
    </source>
</evidence>
<reference evidence="2" key="1">
    <citation type="submission" date="2022-08" db="UniProtKB">
        <authorList>
            <consortium name="EnsemblMetazoa"/>
        </authorList>
    </citation>
    <scope>IDENTIFICATION</scope>
    <source>
        <strain evidence="2">05x7-T-G4-1.051#20</strain>
    </source>
</reference>
<keyword evidence="3" id="KW-1185">Reference proteome</keyword>
<accession>A0A8W8KLW7</accession>
<protein>
    <submittedName>
        <fullName evidence="2">Uncharacterized protein</fullName>
    </submittedName>
</protein>
<feature type="signal peptide" evidence="1">
    <location>
        <begin position="1"/>
        <end position="23"/>
    </location>
</feature>
<evidence type="ECO:0000313" key="2">
    <source>
        <dbReference type="EnsemblMetazoa" id="G24481.1:cds"/>
    </source>
</evidence>
<organism evidence="2 3">
    <name type="scientific">Magallana gigas</name>
    <name type="common">Pacific oyster</name>
    <name type="synonym">Crassostrea gigas</name>
    <dbReference type="NCBI Taxonomy" id="29159"/>
    <lineage>
        <taxon>Eukaryota</taxon>
        <taxon>Metazoa</taxon>
        <taxon>Spiralia</taxon>
        <taxon>Lophotrochozoa</taxon>
        <taxon>Mollusca</taxon>
        <taxon>Bivalvia</taxon>
        <taxon>Autobranchia</taxon>
        <taxon>Pteriomorphia</taxon>
        <taxon>Ostreida</taxon>
        <taxon>Ostreoidea</taxon>
        <taxon>Ostreidae</taxon>
        <taxon>Magallana</taxon>
    </lineage>
</organism>
<dbReference type="EnsemblMetazoa" id="G24481.1">
    <property type="protein sequence ID" value="G24481.1:cds"/>
    <property type="gene ID" value="G24481"/>
</dbReference>
<proteinExistence type="predicted"/>
<dbReference type="AlphaFoldDB" id="A0A8W8KLW7"/>